<dbReference type="Proteomes" id="UP000753908">
    <property type="component" value="Unassembled WGS sequence"/>
</dbReference>
<gene>
    <name evidence="4" type="ORF">KME25_31190</name>
</gene>
<organism evidence="4 5">
    <name type="scientific">Symplocastrum torsivum CPER-KK1</name>
    <dbReference type="NCBI Taxonomy" id="450513"/>
    <lineage>
        <taxon>Bacteria</taxon>
        <taxon>Bacillati</taxon>
        <taxon>Cyanobacteriota</taxon>
        <taxon>Cyanophyceae</taxon>
        <taxon>Oscillatoriophycideae</taxon>
        <taxon>Oscillatoriales</taxon>
        <taxon>Microcoleaceae</taxon>
        <taxon>Symplocastrum</taxon>
    </lineage>
</organism>
<dbReference type="EMBL" id="JAHHIF010000073">
    <property type="protein sequence ID" value="MBW4548837.1"/>
    <property type="molecule type" value="Genomic_DNA"/>
</dbReference>
<protein>
    <recommendedName>
        <fullName evidence="6">Type IV pilus assembly protein PilO</fullName>
    </recommendedName>
</protein>
<proteinExistence type="predicted"/>
<evidence type="ECO:0008006" key="6">
    <source>
        <dbReference type="Google" id="ProtNLM"/>
    </source>
</evidence>
<evidence type="ECO:0000256" key="1">
    <source>
        <dbReference type="SAM" id="Coils"/>
    </source>
</evidence>
<feature type="coiled-coil region" evidence="1">
    <location>
        <begin position="60"/>
        <end position="104"/>
    </location>
</feature>
<evidence type="ECO:0000313" key="5">
    <source>
        <dbReference type="Proteomes" id="UP000753908"/>
    </source>
</evidence>
<keyword evidence="3" id="KW-0812">Transmembrane</keyword>
<name>A0A951PTS4_9CYAN</name>
<keyword evidence="3" id="KW-1133">Transmembrane helix</keyword>
<evidence type="ECO:0000313" key="4">
    <source>
        <dbReference type="EMBL" id="MBW4548837.1"/>
    </source>
</evidence>
<reference evidence="4" key="1">
    <citation type="submission" date="2021-05" db="EMBL/GenBank/DDBJ databases">
        <authorList>
            <person name="Pietrasiak N."/>
            <person name="Ward R."/>
            <person name="Stajich J.E."/>
            <person name="Kurbessoian T."/>
        </authorList>
    </citation>
    <scope>NUCLEOTIDE SEQUENCE</scope>
    <source>
        <strain evidence="4">CPER-KK1</strain>
    </source>
</reference>
<feature type="transmembrane region" description="Helical" evidence="3">
    <location>
        <begin position="32"/>
        <end position="50"/>
    </location>
</feature>
<keyword evidence="1" id="KW-0175">Coiled coil</keyword>
<accession>A0A951PTS4</accession>
<feature type="compositionally biased region" description="Low complexity" evidence="2">
    <location>
        <begin position="233"/>
        <end position="247"/>
    </location>
</feature>
<comment type="caution">
    <text evidence="4">The sequence shown here is derived from an EMBL/GenBank/DDBJ whole genome shotgun (WGS) entry which is preliminary data.</text>
</comment>
<dbReference type="AlphaFoldDB" id="A0A951PTS4"/>
<evidence type="ECO:0000256" key="3">
    <source>
        <dbReference type="SAM" id="Phobius"/>
    </source>
</evidence>
<feature type="region of interest" description="Disordered" evidence="2">
    <location>
        <begin position="224"/>
        <end position="247"/>
    </location>
</feature>
<evidence type="ECO:0000256" key="2">
    <source>
        <dbReference type="SAM" id="MobiDB-lite"/>
    </source>
</evidence>
<keyword evidence="3" id="KW-0472">Membrane</keyword>
<reference evidence="4" key="2">
    <citation type="journal article" date="2022" name="Microbiol. Resour. Announc.">
        <title>Metagenome Sequencing to Explore Phylogenomics of Terrestrial Cyanobacteria.</title>
        <authorList>
            <person name="Ward R.D."/>
            <person name="Stajich J.E."/>
            <person name="Johansen J.R."/>
            <person name="Huntemann M."/>
            <person name="Clum A."/>
            <person name="Foster B."/>
            <person name="Foster B."/>
            <person name="Roux S."/>
            <person name="Palaniappan K."/>
            <person name="Varghese N."/>
            <person name="Mukherjee S."/>
            <person name="Reddy T.B.K."/>
            <person name="Daum C."/>
            <person name="Copeland A."/>
            <person name="Chen I.A."/>
            <person name="Ivanova N.N."/>
            <person name="Kyrpides N.C."/>
            <person name="Shapiro N."/>
            <person name="Eloe-Fadrosh E.A."/>
            <person name="Pietrasiak N."/>
        </authorList>
    </citation>
    <scope>NUCLEOTIDE SEQUENCE</scope>
    <source>
        <strain evidence="4">CPER-KK1</strain>
    </source>
</reference>
<sequence>MTYADEEFILADGQEETPDYPKAFGITFTPRVGGIVIGVLGLLGATYLLVNAVQPSWQRYQELEASVENKEQQIQQKQKIQQQIRETTAKLEQAKQENQQVLSLFANEKTLDTLLLDLNSFVKDRRGSLTNYAPAQEAEAVVNDGSYGAAVNGKLKRKTIDVQLQGTFDQVQSIMRSFERLQALLIVRDFKAEVSEPQPLLLNQGRAVPGARPTIEATFTLDALSPVTEDETQSAAAQPTAAQPAKK</sequence>